<name>A0A8C6UEZ4_9GOBI</name>
<dbReference type="Gene3D" id="1.10.405.10">
    <property type="entry name" value="Guanine Nucleotide Dissociation Inhibitor, domain 1"/>
    <property type="match status" value="1"/>
</dbReference>
<dbReference type="InterPro" id="IPR050703">
    <property type="entry name" value="Flavin_MAO"/>
</dbReference>
<protein>
    <recommendedName>
        <fullName evidence="10">Amine oxidase</fullName>
        <ecNumber evidence="10">1.4.3.-</ecNumber>
    </recommendedName>
</protein>
<organism evidence="12 13">
    <name type="scientific">Neogobius melanostomus</name>
    <name type="common">round goby</name>
    <dbReference type="NCBI Taxonomy" id="47308"/>
    <lineage>
        <taxon>Eukaryota</taxon>
        <taxon>Metazoa</taxon>
        <taxon>Chordata</taxon>
        <taxon>Craniata</taxon>
        <taxon>Vertebrata</taxon>
        <taxon>Euteleostomi</taxon>
        <taxon>Actinopterygii</taxon>
        <taxon>Neopterygii</taxon>
        <taxon>Teleostei</taxon>
        <taxon>Neoteleostei</taxon>
        <taxon>Acanthomorphata</taxon>
        <taxon>Gobiaria</taxon>
        <taxon>Gobiiformes</taxon>
        <taxon>Gobioidei</taxon>
        <taxon>Gobiidae</taxon>
        <taxon>Benthophilinae</taxon>
        <taxon>Neogobiini</taxon>
        <taxon>Neogobius</taxon>
    </lineage>
</organism>
<dbReference type="InterPro" id="IPR002937">
    <property type="entry name" value="Amino_oxidase"/>
</dbReference>
<dbReference type="GO" id="GO:0008131">
    <property type="term" value="F:primary methylamine oxidase activity"/>
    <property type="evidence" value="ECO:0007669"/>
    <property type="project" value="UniProtKB-ARBA"/>
</dbReference>
<dbReference type="SUPFAM" id="SSF51905">
    <property type="entry name" value="FAD/NAD(P)-binding domain"/>
    <property type="match status" value="1"/>
</dbReference>
<comment type="subcellular location">
    <subcellularLocation>
        <location evidence="2">Mitochondrion outer membrane</location>
        <topology evidence="2">Single-pass type IV membrane protein</topology>
        <orientation evidence="2">Cytoplasmic side</orientation>
    </subcellularLocation>
</comment>
<evidence type="ECO:0000256" key="6">
    <source>
        <dbReference type="ARBA" id="ARBA00022827"/>
    </source>
</evidence>
<comment type="cofactor">
    <cofactor evidence="1 10">
        <name>FAD</name>
        <dbReference type="ChEBI" id="CHEBI:57692"/>
    </cofactor>
</comment>
<dbReference type="Gene3D" id="3.90.660.10">
    <property type="match status" value="1"/>
</dbReference>
<reference evidence="12" key="2">
    <citation type="submission" date="2025-09" db="UniProtKB">
        <authorList>
            <consortium name="Ensembl"/>
        </authorList>
    </citation>
    <scope>IDENTIFICATION</scope>
</reference>
<sequence>MTGEIWDVIVVGAGLSGLTAAHWLRERNAKLKILILEGKDRVGGRTQSYEIPAANGKDRWDFGGQWVGSTQTHVLELIEELDLQMYPQFNSGRKVHHIGGPRARVQTYTSSIPALNPLVLLDMSLFILKIDRLCATVSVDDPSLTPDASELDSMTLHSYIEQHAWTRGLKEELGVAVRSVFGVEPAQMSMLFFLMYSAAAGGVLALLESTPGAAQELKIKGGTQQLSERLAERVGWGSVRLGCAVKAIWQDSEWAHVHTSTGGTLLCRAVIVSCPPHLAAKIEYKPPLPTQREYLTQRMPVGHMIKFIVTYHNAFWKDRGFSGEIVTGASTGCPFCVTFDATSSNGNPALVGFISGQQATYWTTKETAERRKAVISSLVQYLGPEAESFIHYEDKDWAQEEYSGGCPVNVMAPGLLTYYHPSLRMPCGRIHWAGTETATRWCGYMSGAVQSGQRAALEVLHELCPSVLTEEETEEVKSSYSVKSPLQPSTSAKRTLLGVPTVVGAALVLSAALLISQCPEILDKVKLYFTNLSS</sequence>
<feature type="binding site" evidence="9">
    <location>
        <position position="353"/>
    </location>
    <ligand>
        <name>substrate</name>
    </ligand>
</feature>
<dbReference type="GO" id="GO:0005741">
    <property type="term" value="C:mitochondrial outer membrane"/>
    <property type="evidence" value="ECO:0007669"/>
    <property type="project" value="UniProtKB-SubCell"/>
</dbReference>
<dbReference type="EC" id="1.4.3.-" evidence="10"/>
<evidence type="ECO:0000313" key="12">
    <source>
        <dbReference type="Ensembl" id="ENSNMLP00000035639.1"/>
    </source>
</evidence>
<dbReference type="InterPro" id="IPR001613">
    <property type="entry name" value="Flavin_amine_oxidase"/>
</dbReference>
<evidence type="ECO:0000256" key="1">
    <source>
        <dbReference type="ARBA" id="ARBA00001974"/>
    </source>
</evidence>
<dbReference type="GO" id="GO:0097621">
    <property type="term" value="F:monoamine oxidase activity"/>
    <property type="evidence" value="ECO:0007669"/>
    <property type="project" value="UniProtKB-EC"/>
</dbReference>
<keyword evidence="5" id="KW-1000">Mitochondrion outer membrane</keyword>
<evidence type="ECO:0000256" key="10">
    <source>
        <dbReference type="RuleBase" id="RU362067"/>
    </source>
</evidence>
<keyword evidence="5" id="KW-0472">Membrane</keyword>
<dbReference type="PANTHER" id="PTHR43563:SF14">
    <property type="entry name" value="AMINE OXIDASE"/>
    <property type="match status" value="1"/>
</dbReference>
<dbReference type="AlphaFoldDB" id="A0A8C6UEZ4"/>
<dbReference type="Gene3D" id="3.50.50.60">
    <property type="entry name" value="FAD/NAD(P)-binding domain"/>
    <property type="match status" value="1"/>
</dbReference>
<dbReference type="SUPFAM" id="SSF54373">
    <property type="entry name" value="FAD-linked reductases, C-terminal domain"/>
    <property type="match status" value="1"/>
</dbReference>
<evidence type="ECO:0000259" key="11">
    <source>
        <dbReference type="Pfam" id="PF01593"/>
    </source>
</evidence>
<feature type="binding site" evidence="9">
    <location>
        <position position="245"/>
    </location>
    <ligand>
        <name>FAD</name>
        <dbReference type="ChEBI" id="CHEBI:57692"/>
    </ligand>
</feature>
<comment type="similarity">
    <text evidence="3 10">Belongs to the flavin monoamine oxidase family.</text>
</comment>
<feature type="binding site" evidence="9">
    <location>
        <position position="16"/>
    </location>
    <ligand>
        <name>FAD</name>
        <dbReference type="ChEBI" id="CHEBI:57692"/>
    </ligand>
</feature>
<evidence type="ECO:0000256" key="4">
    <source>
        <dbReference type="ARBA" id="ARBA00022630"/>
    </source>
</evidence>
<evidence type="ECO:0000256" key="5">
    <source>
        <dbReference type="ARBA" id="ARBA00022787"/>
    </source>
</evidence>
<feature type="binding site" evidence="9">
    <location>
        <position position="436"/>
    </location>
    <ligand>
        <name>FAD</name>
        <dbReference type="ChEBI" id="CHEBI:57692"/>
    </ligand>
</feature>
<evidence type="ECO:0000313" key="13">
    <source>
        <dbReference type="Proteomes" id="UP000694523"/>
    </source>
</evidence>
<keyword evidence="7 10" id="KW-0560">Oxidoreductase</keyword>
<dbReference type="Pfam" id="PF01593">
    <property type="entry name" value="Amino_oxidase"/>
    <property type="match status" value="1"/>
</dbReference>
<dbReference type="InterPro" id="IPR036188">
    <property type="entry name" value="FAD/NAD-bd_sf"/>
</dbReference>
<evidence type="ECO:0000256" key="2">
    <source>
        <dbReference type="ARBA" id="ARBA00004362"/>
    </source>
</evidence>
<dbReference type="Proteomes" id="UP000694523">
    <property type="component" value="Unplaced"/>
</dbReference>
<reference evidence="12" key="1">
    <citation type="submission" date="2025-08" db="UniProtKB">
        <authorList>
            <consortium name="Ensembl"/>
        </authorList>
    </citation>
    <scope>IDENTIFICATION</scope>
</reference>
<dbReference type="PRINTS" id="PR00757">
    <property type="entry name" value="AMINEOXDASEF"/>
</dbReference>
<feature type="domain" description="Amine oxidase" evidence="11">
    <location>
        <begin position="15"/>
        <end position="460"/>
    </location>
</feature>
<keyword evidence="13" id="KW-1185">Reference proteome</keyword>
<evidence type="ECO:0000256" key="8">
    <source>
        <dbReference type="ARBA" id="ARBA00048448"/>
    </source>
</evidence>
<keyword evidence="5" id="KW-0496">Mitochondrion</keyword>
<comment type="catalytic activity">
    <reaction evidence="8">
        <text>a secondary aliphatic amine + O2 + H2O = a primary amine + an aldehyde + H2O2</text>
        <dbReference type="Rhea" id="RHEA:26414"/>
        <dbReference type="ChEBI" id="CHEBI:15377"/>
        <dbReference type="ChEBI" id="CHEBI:15379"/>
        <dbReference type="ChEBI" id="CHEBI:16240"/>
        <dbReference type="ChEBI" id="CHEBI:17478"/>
        <dbReference type="ChEBI" id="CHEBI:58855"/>
        <dbReference type="ChEBI" id="CHEBI:65296"/>
        <dbReference type="EC" id="1.4.3.4"/>
    </reaction>
</comment>
<evidence type="ECO:0000256" key="7">
    <source>
        <dbReference type="ARBA" id="ARBA00023002"/>
    </source>
</evidence>
<dbReference type="PANTHER" id="PTHR43563">
    <property type="entry name" value="AMINE OXIDASE"/>
    <property type="match status" value="1"/>
</dbReference>
<proteinExistence type="inferred from homology"/>
<accession>A0A8C6UEZ4</accession>
<evidence type="ECO:0000256" key="9">
    <source>
        <dbReference type="PIRSR" id="PIRSR601613-1"/>
    </source>
</evidence>
<keyword evidence="4 10" id="KW-0285">Flavoprotein</keyword>
<dbReference type="Ensembl" id="ENSNMLT00000039698.1">
    <property type="protein sequence ID" value="ENSNMLP00000035639.1"/>
    <property type="gene ID" value="ENSNMLG00000022127.1"/>
</dbReference>
<keyword evidence="6 10" id="KW-0274">FAD</keyword>
<evidence type="ECO:0000256" key="3">
    <source>
        <dbReference type="ARBA" id="ARBA00005995"/>
    </source>
</evidence>